<comment type="caution">
    <text evidence="1">The sequence shown here is derived from an EMBL/GenBank/DDBJ whole genome shotgun (WGS) entry which is preliminary data.</text>
</comment>
<name>A0A2P6MQX7_9EUKA</name>
<dbReference type="Proteomes" id="UP000241769">
    <property type="component" value="Unassembled WGS sequence"/>
</dbReference>
<gene>
    <name evidence="1" type="ORF">PROFUN_16414</name>
</gene>
<keyword evidence="2" id="KW-1185">Reference proteome</keyword>
<organism evidence="1 2">
    <name type="scientific">Planoprotostelium fungivorum</name>
    <dbReference type="NCBI Taxonomy" id="1890364"/>
    <lineage>
        <taxon>Eukaryota</taxon>
        <taxon>Amoebozoa</taxon>
        <taxon>Evosea</taxon>
        <taxon>Variosea</taxon>
        <taxon>Cavosteliida</taxon>
        <taxon>Cavosteliaceae</taxon>
        <taxon>Planoprotostelium</taxon>
    </lineage>
</organism>
<dbReference type="EMBL" id="MDYQ01000499">
    <property type="protein sequence ID" value="PRP74102.1"/>
    <property type="molecule type" value="Genomic_DNA"/>
</dbReference>
<protein>
    <submittedName>
        <fullName evidence="1">Uncharacterized protein</fullName>
    </submittedName>
</protein>
<dbReference type="AlphaFoldDB" id="A0A2P6MQX7"/>
<dbReference type="InParanoid" id="A0A2P6MQX7"/>
<evidence type="ECO:0000313" key="2">
    <source>
        <dbReference type="Proteomes" id="UP000241769"/>
    </source>
</evidence>
<proteinExistence type="predicted"/>
<accession>A0A2P6MQX7</accession>
<evidence type="ECO:0000313" key="1">
    <source>
        <dbReference type="EMBL" id="PRP74102.1"/>
    </source>
</evidence>
<sequence length="54" mass="6255">MGSLLVSVYALQVHLIRKNHCTSVADLLYLKDEARYITCLGFLKRLKQNVCRMQ</sequence>
<reference evidence="1 2" key="1">
    <citation type="journal article" date="2018" name="Genome Biol. Evol.">
        <title>Multiple Roots of Fruiting Body Formation in Amoebozoa.</title>
        <authorList>
            <person name="Hillmann F."/>
            <person name="Forbes G."/>
            <person name="Novohradska S."/>
            <person name="Ferling I."/>
            <person name="Riege K."/>
            <person name="Groth M."/>
            <person name="Westermann M."/>
            <person name="Marz M."/>
            <person name="Spaller T."/>
            <person name="Winckler T."/>
            <person name="Schaap P."/>
            <person name="Glockner G."/>
        </authorList>
    </citation>
    <scope>NUCLEOTIDE SEQUENCE [LARGE SCALE GENOMIC DNA]</scope>
    <source>
        <strain evidence="1 2">Jena</strain>
    </source>
</reference>